<feature type="domain" description="HECT" evidence="9">
    <location>
        <begin position="1930"/>
        <end position="2256"/>
    </location>
</feature>
<dbReference type="GO" id="GO:0016787">
    <property type="term" value="F:hydrolase activity"/>
    <property type="evidence" value="ECO:0007669"/>
    <property type="project" value="UniProtKB-KW"/>
</dbReference>
<dbReference type="GeneID" id="14910547"/>
<dbReference type="InterPro" id="IPR050409">
    <property type="entry name" value="E3_ubiq-protein_ligase"/>
</dbReference>
<dbReference type="EC" id="2.3.2.26" evidence="3"/>
<dbReference type="STRING" id="857967.G0QKA0"/>
<sequence length="2256" mass="267269">MTHEIEITDLWLQFFDQVVKNAYMHSDIVLILKIFGAFSNESEQEIDKQSSLSCLIKYFFFIENLKQNIDGIENCNNAYFIPISSSEYLSSGSLILKSIIQTLEKEQITIEYSEQNVRTRSSHIFKVIHHYIKFVKTSCKKQILVQKKIFSIFFMKQLEKHFQNFLPDWQLDTHGGYVLVQKLYNDYLQDFNYSNLEEHLIQYNGKMDDPIINACTLAMITNLLCRLIQDDDNIDPNLDKGMKYVFGQSWVSCKNFLMYISKIMEKTQVRKITQDESNTLDYDPFRYSMMIMENLLNYSADKTLKKSLKQEEIFTVENWNELFFICAQIIKNYLQMENLDNSQNQLRILLVILIVYEKDDQIIGSNEIFKNYLIEKYEDKLNEIINQKQEEFLHNDISVLELEDIILNYYSIIFSGSYFDQCNISKDEENYIKNNSLKNLSQCYLEKRLQKIKDMFFYFIQIIKKCSKNNSLLNILTAINFYLILNQIYKNIIKISYMLYTGNFYGKNNKKLSDIKNSHNKYIQNLLKEKNLENLIQKCVEKNQQENTKFFNEKKTSNTSFFSDIKNDFLQQNKTSQQQNEQNTQNSHSQNTNLKKNSKETFSKYFIQRKSWSNTIYGSVQKLNSQDYILHMIQSGKLKGEIPSLYYQESSEWMLNYMCEDNDCDSFYSQYIYDQENGDKWPNKNNNIPKAQFIYQQIIYDIQKMQTEQKNLQKNQQQQETKQENSQKNNFLQKQIEKKNCEQEENKSQQEILKLQQLIKLNSERIYLQNQINEEIYEEDEEEEKKNNSNIRYLQQYKNENGEDEFDEEKKHNKITEENQIILNFNNNDGYDQILEEDDEDDNNLDEENKNQFRQASVDEKINILKAAQYQFQQITQQQQYFLQENTLSEPEQKFDFQAYGFSENCLEEYQIDRLYFYSLSDEIKVAFLNSFRQENTEKANQQALSREEMQKVKLDLIIQREKISIKNLFNGLQITSHYRKSELQQIITFFNKFDSETRNFLLKFADNNLIERLPKDLRKNALKLRQKYSQTSQNTSQNNLNQHYMNSKNQRRYAFLYQSIYIPSIDDLSELDSDQQQESESENNNKNSYKKSGNTQDLDQIQQNFNSIQVFQQYPNQENNLPLDFFFQLPIIEDEILEILIQSLLISPSKEINNDDFQTFTESPLKLLQYLSLNPYLGYKIADSLTFLLCLNSKNYQVLDKNFSCFFNSSQISKSLMQSRICSIIRRILNSNICIQLYIQGIINPHKQLKIVSQDNIFIQIFDKNLLERNLNSLSSLELIQKMRQKIAVNQNLTVFNSFQENSSVLELGIKLIGEQLQGKNTNDFALLIVDHILSKSQFHQSEKFLSSKNQEEKIEENNLRSRKFSHEPQYQSKLNKNNNINDENNEFLNYDQKYLQNKQRKIQKKSQKAGTFYNVQQEQQTNNKYIIGEQIINQSFMKTLSEVIFKSAKRIKTNKNLLGIIQSLIKFKSINFVIILSGVLTHYGKQLDEIMQKIQANTENFKSTFLVKNNFNIKQTIVSQLKDVDQLNVILSKFQAFTLNSISCQEFKNLSHNLRHFIKDMKSIFEENILDQAIKLYTNKDIGAKQKEINKLKKYVQTLNTCSFQSPLKKQVMQNLEINQKKSKNSLINSLKTMISEKQNELKIWYINEKQNIHQRFTKYLKKKIYSIRFVNLAFRESIEYIFNLVELIGTDFNQSQTITLDIYSNWKYQIKSLIIFHQFMNPYYQNTQQQQNNTNSALISSSQLQSDEKCTFSEKKIQKYSLEDNFSEISSPEQNYNMTSPDVIKELNEEEQQEQEPKLSRLYSNEETVPQYLPISMLFRSTSAYNEPIFDIDQTFHMLYVPKIMQVIEQIMELNPERISNFHHFIRNTEKKDKLPLKIKLDFLRSIAKNCALQKQQNLQGETQSIVFVIDREKPWISTLEYLGKYTPAELVLKQIKIQFKEEDGIDYGGLTKEWLALLGKEVFNPDYGLFQLSANKRSIQPSHLSHIVPDHLTHFVFLGRLVGKSLVDKWHFDVNFCKSFLKHMLKKNVYIKDLEDIDPELSRNLSWMLENEIDDLMYDFSYTENLFGIQKTFELVKNGLNVPVNETNKKQFVKLFCEAKMIANIEKQAKAFIKGLESIIPREALEFINEQELGLHLTGMPTVDIEDMKKNTQYYYYTENHKVIKWFWEVLQEEDEIQRANFLFFLTGSFKVPYGGFKNYPLKIDRHTNADSLLVAHTCFNQIDLPEYDSKEKLKEKLIFSISEGSEGFHIG</sequence>
<feature type="compositionally biased region" description="Acidic residues" evidence="8">
    <location>
        <begin position="1072"/>
        <end position="1082"/>
    </location>
</feature>
<gene>
    <name evidence="10" type="ORF">IMG5_014910</name>
</gene>
<dbReference type="GO" id="GO:0005737">
    <property type="term" value="C:cytoplasm"/>
    <property type="evidence" value="ECO:0007669"/>
    <property type="project" value="TreeGrafter"/>
</dbReference>
<feature type="compositionally biased region" description="Low complexity" evidence="8">
    <location>
        <begin position="1083"/>
        <end position="1093"/>
    </location>
</feature>
<dbReference type="Proteomes" id="UP000008983">
    <property type="component" value="Unassembled WGS sequence"/>
</dbReference>
<dbReference type="GO" id="GO:0016567">
    <property type="term" value="P:protein ubiquitination"/>
    <property type="evidence" value="ECO:0007669"/>
    <property type="project" value="TreeGrafter"/>
</dbReference>
<keyword evidence="10" id="KW-0328">Glycosyltransferase</keyword>
<reference evidence="10 11" key="1">
    <citation type="submission" date="2011-07" db="EMBL/GenBank/DDBJ databases">
        <authorList>
            <person name="Coyne R."/>
            <person name="Brami D."/>
            <person name="Johnson J."/>
            <person name="Hostetler J."/>
            <person name="Hannick L."/>
            <person name="Clark T."/>
            <person name="Cassidy-Hanley D."/>
            <person name="Inman J."/>
        </authorList>
    </citation>
    <scope>NUCLEOTIDE SEQUENCE [LARGE SCALE GENOMIC DNA]</scope>
    <source>
        <strain evidence="10 11">G5</strain>
    </source>
</reference>
<keyword evidence="11" id="KW-1185">Reference proteome</keyword>
<comment type="catalytic activity">
    <reaction evidence="1">
        <text>S-ubiquitinyl-[E2 ubiquitin-conjugating enzyme]-L-cysteine + [acceptor protein]-L-lysine = [E2 ubiquitin-conjugating enzyme]-L-cysteine + N(6)-ubiquitinyl-[acceptor protein]-L-lysine.</text>
        <dbReference type="EC" id="2.3.2.26"/>
    </reaction>
</comment>
<dbReference type="OrthoDB" id="8068875at2759"/>
<dbReference type="InterPro" id="IPR000569">
    <property type="entry name" value="HECT_dom"/>
</dbReference>
<dbReference type="Gene3D" id="3.30.2160.10">
    <property type="entry name" value="Hect, E3 ligase catalytic domain"/>
    <property type="match status" value="1"/>
</dbReference>
<feature type="region of interest" description="Disordered" evidence="8">
    <location>
        <begin position="573"/>
        <end position="595"/>
    </location>
</feature>
<feature type="active site" description="Glycyl thioester intermediate" evidence="6">
    <location>
        <position position="2223"/>
    </location>
</feature>
<dbReference type="RefSeq" id="XP_004039657.1">
    <property type="nucleotide sequence ID" value="XM_004039609.1"/>
</dbReference>
<dbReference type="SMART" id="SM00119">
    <property type="entry name" value="HECTc"/>
    <property type="match status" value="1"/>
</dbReference>
<feature type="compositionally biased region" description="Low complexity" evidence="8">
    <location>
        <begin position="573"/>
        <end position="593"/>
    </location>
</feature>
<feature type="region of interest" description="Disordered" evidence="8">
    <location>
        <begin position="1346"/>
        <end position="1384"/>
    </location>
</feature>
<evidence type="ECO:0000256" key="2">
    <source>
        <dbReference type="ARBA" id="ARBA00004906"/>
    </source>
</evidence>
<dbReference type="eggNOG" id="KOG0939">
    <property type="taxonomic scope" value="Eukaryota"/>
</dbReference>
<evidence type="ECO:0000256" key="6">
    <source>
        <dbReference type="PROSITE-ProRule" id="PRU00104"/>
    </source>
</evidence>
<dbReference type="InterPro" id="IPR035983">
    <property type="entry name" value="Hect_E3_ubiquitin_ligase"/>
</dbReference>
<dbReference type="GO" id="GO:0061630">
    <property type="term" value="F:ubiquitin protein ligase activity"/>
    <property type="evidence" value="ECO:0007669"/>
    <property type="project" value="UniProtKB-EC"/>
</dbReference>
<evidence type="ECO:0000256" key="8">
    <source>
        <dbReference type="SAM" id="MobiDB-lite"/>
    </source>
</evidence>
<evidence type="ECO:0000256" key="4">
    <source>
        <dbReference type="ARBA" id="ARBA00022679"/>
    </source>
</evidence>
<dbReference type="FunFam" id="3.30.2410.10:FF:000009">
    <property type="entry name" value="Probable E3 ubiquitin-protein ligase HECTD2"/>
    <property type="match status" value="1"/>
</dbReference>
<dbReference type="PROSITE" id="PS50237">
    <property type="entry name" value="HECT"/>
    <property type="match status" value="1"/>
</dbReference>
<evidence type="ECO:0000256" key="1">
    <source>
        <dbReference type="ARBA" id="ARBA00000885"/>
    </source>
</evidence>
<dbReference type="Gene3D" id="3.30.2410.10">
    <property type="entry name" value="Hect, E3 ligase catalytic domain"/>
    <property type="match status" value="1"/>
</dbReference>
<feature type="region of interest" description="Disordered" evidence="8">
    <location>
        <begin position="1072"/>
        <end position="1095"/>
    </location>
</feature>
<dbReference type="SUPFAM" id="SSF56204">
    <property type="entry name" value="Hect, E3 ligase catalytic domain"/>
    <property type="match status" value="1"/>
</dbReference>
<feature type="compositionally biased region" description="Basic and acidic residues" evidence="8">
    <location>
        <begin position="1351"/>
        <end position="1361"/>
    </location>
</feature>
<accession>G0QKA0</accession>
<feature type="compositionally biased region" description="Low complexity" evidence="8">
    <location>
        <begin position="1375"/>
        <end position="1384"/>
    </location>
</feature>
<proteinExistence type="predicted"/>
<evidence type="ECO:0000313" key="11">
    <source>
        <dbReference type="Proteomes" id="UP000008983"/>
    </source>
</evidence>
<evidence type="ECO:0000259" key="9">
    <source>
        <dbReference type="PROSITE" id="PS50237"/>
    </source>
</evidence>
<dbReference type="GO" id="GO:0006511">
    <property type="term" value="P:ubiquitin-dependent protein catabolic process"/>
    <property type="evidence" value="ECO:0007669"/>
    <property type="project" value="TreeGrafter"/>
</dbReference>
<evidence type="ECO:0000256" key="7">
    <source>
        <dbReference type="SAM" id="Coils"/>
    </source>
</evidence>
<dbReference type="CDD" id="cd00078">
    <property type="entry name" value="HECTc"/>
    <property type="match status" value="1"/>
</dbReference>
<dbReference type="EMBL" id="GL983142">
    <property type="protein sequence ID" value="EGR34353.1"/>
    <property type="molecule type" value="Genomic_DNA"/>
</dbReference>
<protein>
    <recommendedName>
        <fullName evidence="3">HECT-type E3 ubiquitin transferase</fullName>
        <ecNumber evidence="3">2.3.2.26</ecNumber>
    </recommendedName>
</protein>
<dbReference type="Pfam" id="PF00632">
    <property type="entry name" value="HECT"/>
    <property type="match status" value="1"/>
</dbReference>
<dbReference type="PANTHER" id="PTHR11254">
    <property type="entry name" value="HECT DOMAIN UBIQUITIN-PROTEIN LIGASE"/>
    <property type="match status" value="1"/>
</dbReference>
<dbReference type="Gene3D" id="3.90.1750.10">
    <property type="entry name" value="Hect, E3 ligase catalytic domains"/>
    <property type="match status" value="1"/>
</dbReference>
<dbReference type="InParanoid" id="G0QKA0"/>
<evidence type="ECO:0000313" key="10">
    <source>
        <dbReference type="EMBL" id="EGR34353.1"/>
    </source>
</evidence>
<keyword evidence="10" id="KW-0378">Hydrolase</keyword>
<dbReference type="PANTHER" id="PTHR11254:SF440">
    <property type="entry name" value="E3 UBIQUITIN-PROTEIN LIGASE NEDD-4"/>
    <property type="match status" value="1"/>
</dbReference>
<name>G0QKA0_ICHMU</name>
<dbReference type="GO" id="GO:0016757">
    <property type="term" value="F:glycosyltransferase activity"/>
    <property type="evidence" value="ECO:0007669"/>
    <property type="project" value="UniProtKB-KW"/>
</dbReference>
<evidence type="ECO:0000256" key="5">
    <source>
        <dbReference type="ARBA" id="ARBA00022786"/>
    </source>
</evidence>
<keyword evidence="4 10" id="KW-0808">Transferase</keyword>
<keyword evidence="5 6" id="KW-0833">Ubl conjugation pathway</keyword>
<evidence type="ECO:0000256" key="3">
    <source>
        <dbReference type="ARBA" id="ARBA00012485"/>
    </source>
</evidence>
<dbReference type="OMA" id="ERINIMK"/>
<feature type="coiled-coil region" evidence="7">
    <location>
        <begin position="702"/>
        <end position="758"/>
    </location>
</feature>
<comment type="pathway">
    <text evidence="2">Protein modification; protein ubiquitination.</text>
</comment>
<organism evidence="10 11">
    <name type="scientific">Ichthyophthirius multifiliis</name>
    <name type="common">White spot disease agent</name>
    <name type="synonym">Ich</name>
    <dbReference type="NCBI Taxonomy" id="5932"/>
    <lineage>
        <taxon>Eukaryota</taxon>
        <taxon>Sar</taxon>
        <taxon>Alveolata</taxon>
        <taxon>Ciliophora</taxon>
        <taxon>Intramacronucleata</taxon>
        <taxon>Oligohymenophorea</taxon>
        <taxon>Hymenostomatida</taxon>
        <taxon>Ophryoglenina</taxon>
        <taxon>Ichthyophthirius</taxon>
    </lineage>
</organism>
<keyword evidence="7" id="KW-0175">Coiled coil</keyword>